<dbReference type="Pfam" id="PF23317">
    <property type="entry name" value="YVC1_C"/>
    <property type="match status" value="1"/>
</dbReference>
<evidence type="ECO:0000313" key="5">
    <source>
        <dbReference type="EMBL" id="GLB41921.1"/>
    </source>
</evidence>
<feature type="transmembrane region" description="Helical" evidence="2">
    <location>
        <begin position="236"/>
        <end position="255"/>
    </location>
</feature>
<name>A0A9P3UT88_LYOSH</name>
<proteinExistence type="predicted"/>
<feature type="transmembrane region" description="Helical" evidence="2">
    <location>
        <begin position="480"/>
        <end position="498"/>
    </location>
</feature>
<feature type="compositionally biased region" description="Low complexity" evidence="1">
    <location>
        <begin position="655"/>
        <end position="665"/>
    </location>
</feature>
<keyword evidence="2" id="KW-1133">Transmembrane helix</keyword>
<protein>
    <submittedName>
        <fullName evidence="5">Nonselective cation channel</fullName>
    </submittedName>
</protein>
<feature type="domain" description="YVC1 N-terminal linker helical" evidence="3">
    <location>
        <begin position="26"/>
        <end position="209"/>
    </location>
</feature>
<reference evidence="5" key="1">
    <citation type="submission" date="2022-07" db="EMBL/GenBank/DDBJ databases">
        <title>The genome of Lyophyllum shimeji provides insight into the initial evolution of ectomycorrhizal fungal genome.</title>
        <authorList>
            <person name="Kobayashi Y."/>
            <person name="Shibata T."/>
            <person name="Hirakawa H."/>
            <person name="Shigenobu S."/>
            <person name="Nishiyama T."/>
            <person name="Yamada A."/>
            <person name="Hasebe M."/>
            <person name="Kawaguchi M."/>
        </authorList>
    </citation>
    <scope>NUCLEOTIDE SEQUENCE</scope>
    <source>
        <strain evidence="5">AT787</strain>
    </source>
</reference>
<keyword evidence="2" id="KW-0472">Membrane</keyword>
<feature type="region of interest" description="Disordered" evidence="1">
    <location>
        <begin position="589"/>
        <end position="801"/>
    </location>
</feature>
<evidence type="ECO:0000259" key="3">
    <source>
        <dbReference type="Pfam" id="PF23190"/>
    </source>
</evidence>
<evidence type="ECO:0000256" key="2">
    <source>
        <dbReference type="SAM" id="Phobius"/>
    </source>
</evidence>
<feature type="transmembrane region" description="Helical" evidence="2">
    <location>
        <begin position="510"/>
        <end position="529"/>
    </location>
</feature>
<dbReference type="PANTHER" id="PTHR35859">
    <property type="entry name" value="NONSELECTIVE CATION CHANNEL PROTEIN"/>
    <property type="match status" value="1"/>
</dbReference>
<feature type="transmembrane region" description="Helical" evidence="2">
    <location>
        <begin position="398"/>
        <end position="415"/>
    </location>
</feature>
<feature type="compositionally biased region" description="Basic and acidic residues" evidence="1">
    <location>
        <begin position="595"/>
        <end position="606"/>
    </location>
</feature>
<dbReference type="InterPro" id="IPR056336">
    <property type="entry name" value="YVC1_C"/>
</dbReference>
<dbReference type="OrthoDB" id="2373987at2759"/>
<feature type="transmembrane region" description="Helical" evidence="2">
    <location>
        <begin position="361"/>
        <end position="386"/>
    </location>
</feature>
<gene>
    <name evidence="5" type="ORF">LshimejAT787_1005210</name>
</gene>
<dbReference type="EMBL" id="BRPK01000010">
    <property type="protein sequence ID" value="GLB41921.1"/>
    <property type="molecule type" value="Genomic_DNA"/>
</dbReference>
<feature type="transmembrane region" description="Helical" evidence="2">
    <location>
        <begin position="298"/>
        <end position="316"/>
    </location>
</feature>
<feature type="transmembrane region" description="Helical" evidence="2">
    <location>
        <begin position="328"/>
        <end position="349"/>
    </location>
</feature>
<keyword evidence="6" id="KW-1185">Reference proteome</keyword>
<dbReference type="Proteomes" id="UP001063166">
    <property type="component" value="Unassembled WGS sequence"/>
</dbReference>
<dbReference type="AlphaFoldDB" id="A0A9P3UT88"/>
<dbReference type="Pfam" id="PF23190">
    <property type="entry name" value="LHD_TRPY1"/>
    <property type="match status" value="1"/>
</dbReference>
<feature type="transmembrane region" description="Helical" evidence="2">
    <location>
        <begin position="427"/>
        <end position="448"/>
    </location>
</feature>
<dbReference type="InterPro" id="IPR056337">
    <property type="entry name" value="LHD_YVC1"/>
</dbReference>
<dbReference type="InterPro" id="IPR052971">
    <property type="entry name" value="TRP_calcium_channel"/>
</dbReference>
<sequence>MSSDSESQTEGDVLLPQEDVDRTPVYPIIHMIKSDMMHFIDTPLSYEALTAPDISYTLVQPLVEKYLAIQREGNMSVPFCFLLNRVRFIRDDDPLTSTISRSRAELCEILAIRTFREYGNEMLNLTLALTTAWHIYNGADPQVIQRARAQRDGGLDDRIGNAIELAILGKAKRFIKSSSCQRVINAIWTGKCVYQAESSHAILSDTYKRTPIHFYDPQKGPILDHYRLKVPAIRSVLEYSNFVVLFVLFIVALEVNERDRLNIPEIIFMVYALGFSLEKIAAMQERGLQVYFKGTWNGFDTAFLTMFVVYAFLRIYGVYGDAPWARELGIDLLALIACLLFPRLAFVTLRNNLMVLALRAMMIQFLILMLIAAFCFCGFLYALWTLSRNKAGYSASTIAWWMLDLWFGLDAAAFFRANEFHPIFGPFLIVTYACLSNTLLLTVLVSILSNTFANINEDAPAEAMFRKAVSTIEGVKADSLFSYQPPINLLAVVIMLPSRYILSPRYFHKFNVFMIRLTNLPILLLISLYERQSKKRGTTNILDTITDVLENMWNSLPRSFTRLSIFEGMTGPDSDIAAIFEIEDQYESALETSEDPSKYRPSEGLRRRPSPRGKSPSPPKSPSPARQPSPPKTPPKTPAIPSSPPRTHFPKPPGRTRSSPTPRTRANSFLRRGGEVPQGFVSPLAQVFQPLMVDRPTEEVDRDKAAPSRKSSPAPSHKPSPSKPPPQVSYGPATRRLPSVQSTLEQQPTAQADQDTPSTQMPQNPEAMETSGAKTPAPETAKEVISGKPGPQQQQQVGDMSEWTQKLDEMEKRTERIEQLLTQLARDVKRVTPP</sequence>
<keyword evidence="2" id="KW-0812">Transmembrane</keyword>
<feature type="compositionally biased region" description="Pro residues" evidence="1">
    <location>
        <begin position="716"/>
        <end position="727"/>
    </location>
</feature>
<accession>A0A9P3UT88</accession>
<feature type="domain" description="Calcium channel YVC1-like C-terminal transmembrane" evidence="4">
    <location>
        <begin position="242"/>
        <end position="534"/>
    </location>
</feature>
<comment type="caution">
    <text evidence="5">The sequence shown here is derived from an EMBL/GenBank/DDBJ whole genome shotgun (WGS) entry which is preliminary data.</text>
</comment>
<organism evidence="5 6">
    <name type="scientific">Lyophyllum shimeji</name>
    <name type="common">Hon-shimeji</name>
    <name type="synonym">Tricholoma shimeji</name>
    <dbReference type="NCBI Taxonomy" id="47721"/>
    <lineage>
        <taxon>Eukaryota</taxon>
        <taxon>Fungi</taxon>
        <taxon>Dikarya</taxon>
        <taxon>Basidiomycota</taxon>
        <taxon>Agaricomycotina</taxon>
        <taxon>Agaricomycetes</taxon>
        <taxon>Agaricomycetidae</taxon>
        <taxon>Agaricales</taxon>
        <taxon>Tricholomatineae</taxon>
        <taxon>Lyophyllaceae</taxon>
        <taxon>Lyophyllum</taxon>
    </lineage>
</organism>
<feature type="compositionally biased region" description="Pro residues" evidence="1">
    <location>
        <begin position="616"/>
        <end position="644"/>
    </location>
</feature>
<feature type="compositionally biased region" description="Polar residues" evidence="1">
    <location>
        <begin position="739"/>
        <end position="763"/>
    </location>
</feature>
<evidence type="ECO:0000256" key="1">
    <source>
        <dbReference type="SAM" id="MobiDB-lite"/>
    </source>
</evidence>
<evidence type="ECO:0000313" key="6">
    <source>
        <dbReference type="Proteomes" id="UP001063166"/>
    </source>
</evidence>
<dbReference type="PANTHER" id="PTHR35859:SF1">
    <property type="entry name" value="NONSELECTIVE CATION CHANNEL PROTEIN"/>
    <property type="match status" value="1"/>
</dbReference>
<evidence type="ECO:0000259" key="4">
    <source>
        <dbReference type="Pfam" id="PF23317"/>
    </source>
</evidence>
<feature type="compositionally biased region" description="Basic and acidic residues" evidence="1">
    <location>
        <begin position="695"/>
        <end position="706"/>
    </location>
</feature>